<evidence type="ECO:0000313" key="8">
    <source>
        <dbReference type="Proteomes" id="UP000249688"/>
    </source>
</evidence>
<evidence type="ECO:0000313" key="6">
    <source>
        <dbReference type="EMBL" id="PZW43204.1"/>
    </source>
</evidence>
<name>A0A2W7HW09_9PROT</name>
<keyword evidence="8" id="KW-1185">Reference proteome</keyword>
<dbReference type="EMBL" id="QKYU01000041">
    <property type="protein sequence ID" value="PZW37724.1"/>
    <property type="molecule type" value="Genomic_DNA"/>
</dbReference>
<gene>
    <name evidence="7" type="ORF">C8P66_1121</name>
    <name evidence="5" type="ORF">C8P66_1161</name>
    <name evidence="6" type="ORF">C8P66_116125</name>
    <name evidence="4" type="ORF">C8P66_12290</name>
    <name evidence="3" type="ORF">C8P66_12677</name>
    <name evidence="2" type="ORF">C8P66_1411</name>
    <name evidence="1" type="ORF">C8P66_15310</name>
</gene>
<dbReference type="EMBL" id="QKYU01000022">
    <property type="protein sequence ID" value="PZW41103.1"/>
    <property type="molecule type" value="Genomic_DNA"/>
</dbReference>
<dbReference type="EMBL" id="QKYU01000012">
    <property type="protein sequence ID" value="PZW44986.1"/>
    <property type="molecule type" value="Genomic_DNA"/>
</dbReference>
<reference evidence="2 8" key="1">
    <citation type="submission" date="2018-06" db="EMBL/GenBank/DDBJ databases">
        <title>Genomic Encyclopedia of Archaeal and Bacterial Type Strains, Phase II (KMG-II): from individual species to whole genera.</title>
        <authorList>
            <person name="Goeker M."/>
        </authorList>
    </citation>
    <scope>NUCLEOTIDE SEQUENCE [LARGE SCALE GENOMIC DNA]</scope>
    <source>
        <strain evidence="2 8">DSM 24525</strain>
    </source>
</reference>
<feature type="non-terminal residue" evidence="2">
    <location>
        <position position="1"/>
    </location>
</feature>
<organism evidence="2 8">
    <name type="scientific">Humitalea rosea</name>
    <dbReference type="NCBI Taxonomy" id="990373"/>
    <lineage>
        <taxon>Bacteria</taxon>
        <taxon>Pseudomonadati</taxon>
        <taxon>Pseudomonadota</taxon>
        <taxon>Alphaproteobacteria</taxon>
        <taxon>Acetobacterales</taxon>
        <taxon>Roseomonadaceae</taxon>
        <taxon>Humitalea</taxon>
    </lineage>
</organism>
<dbReference type="EMBL" id="QKYU01000016">
    <property type="protein sequence ID" value="PZW43204.1"/>
    <property type="molecule type" value="Genomic_DNA"/>
</dbReference>
<evidence type="ECO:0000313" key="4">
    <source>
        <dbReference type="EMBL" id="PZW41103.1"/>
    </source>
</evidence>
<evidence type="ECO:0000313" key="5">
    <source>
        <dbReference type="EMBL" id="PZW43081.1"/>
    </source>
</evidence>
<comment type="caution">
    <text evidence="2">The sequence shown here is derived from an EMBL/GenBank/DDBJ whole genome shotgun (WGS) entry which is preliminary data.</text>
</comment>
<evidence type="ECO:0000313" key="2">
    <source>
        <dbReference type="EMBL" id="PZW37724.1"/>
    </source>
</evidence>
<dbReference type="Proteomes" id="UP000249688">
    <property type="component" value="Unassembled WGS sequence"/>
</dbReference>
<dbReference type="AlphaFoldDB" id="A0A2W7HW09"/>
<proteinExistence type="predicted"/>
<evidence type="ECO:0000313" key="3">
    <source>
        <dbReference type="EMBL" id="PZW40032.1"/>
    </source>
</evidence>
<sequence>KHLLRKAAARTSDAVCATIGTLLDTYTPAECTNYFTHSGYNRT</sequence>
<evidence type="ECO:0000313" key="7">
    <source>
        <dbReference type="EMBL" id="PZW44986.1"/>
    </source>
</evidence>
<evidence type="ECO:0000313" key="1">
    <source>
        <dbReference type="EMBL" id="PZW36932.1"/>
    </source>
</evidence>
<protein>
    <recommendedName>
        <fullName evidence="9">IS630 family transposase</fullName>
    </recommendedName>
</protein>
<dbReference type="EMBL" id="QKYU01000016">
    <property type="protein sequence ID" value="PZW43081.1"/>
    <property type="molecule type" value="Genomic_DNA"/>
</dbReference>
<dbReference type="EMBL" id="QKYU01000053">
    <property type="protein sequence ID" value="PZW36932.1"/>
    <property type="molecule type" value="Genomic_DNA"/>
</dbReference>
<dbReference type="EMBL" id="QKYU01000026">
    <property type="protein sequence ID" value="PZW40032.1"/>
    <property type="molecule type" value="Genomic_DNA"/>
</dbReference>
<accession>A0A2W7HW09</accession>
<evidence type="ECO:0008006" key="9">
    <source>
        <dbReference type="Google" id="ProtNLM"/>
    </source>
</evidence>